<dbReference type="PROSITE" id="PS00094">
    <property type="entry name" value="C5_MTASE_1"/>
    <property type="match status" value="1"/>
</dbReference>
<keyword evidence="3 5" id="KW-0949">S-adenosyl-L-methionine</keyword>
<evidence type="ECO:0000256" key="1">
    <source>
        <dbReference type="ARBA" id="ARBA00022603"/>
    </source>
</evidence>
<evidence type="ECO:0000313" key="9">
    <source>
        <dbReference type="Proteomes" id="UP000034036"/>
    </source>
</evidence>
<keyword evidence="1 5" id="KW-0489">Methyltransferase</keyword>
<dbReference type="GO" id="GO:0032259">
    <property type="term" value="P:methylation"/>
    <property type="evidence" value="ECO:0007669"/>
    <property type="project" value="UniProtKB-KW"/>
</dbReference>
<dbReference type="PROSITE" id="PS51679">
    <property type="entry name" value="SAM_MT_C5"/>
    <property type="match status" value="1"/>
</dbReference>
<dbReference type="SUPFAM" id="SSF53335">
    <property type="entry name" value="S-adenosyl-L-methionine-dependent methyltransferases"/>
    <property type="match status" value="1"/>
</dbReference>
<evidence type="ECO:0000256" key="2">
    <source>
        <dbReference type="ARBA" id="ARBA00022679"/>
    </source>
</evidence>
<dbReference type="PANTHER" id="PTHR10629:SF52">
    <property type="entry name" value="DNA (CYTOSINE-5)-METHYLTRANSFERASE 1"/>
    <property type="match status" value="1"/>
</dbReference>
<protein>
    <recommendedName>
        <fullName evidence="7">Cytosine-specific methyltransferase</fullName>
        <ecNumber evidence="7">2.1.1.37</ecNumber>
    </recommendedName>
</protein>
<evidence type="ECO:0000256" key="3">
    <source>
        <dbReference type="ARBA" id="ARBA00022691"/>
    </source>
</evidence>
<gene>
    <name evidence="8" type="ORF">UV11_C0039G0015</name>
</gene>
<dbReference type="GO" id="GO:0003886">
    <property type="term" value="F:DNA (cytosine-5-)-methyltransferase activity"/>
    <property type="evidence" value="ECO:0007669"/>
    <property type="project" value="UniProtKB-EC"/>
</dbReference>
<dbReference type="GO" id="GO:0009307">
    <property type="term" value="P:DNA restriction-modification system"/>
    <property type="evidence" value="ECO:0007669"/>
    <property type="project" value="UniProtKB-KW"/>
</dbReference>
<dbReference type="GO" id="GO:0044027">
    <property type="term" value="P:negative regulation of gene expression via chromosomal CpG island methylation"/>
    <property type="evidence" value="ECO:0007669"/>
    <property type="project" value="TreeGrafter"/>
</dbReference>
<dbReference type="InterPro" id="IPR050390">
    <property type="entry name" value="C5-Methyltransferase"/>
</dbReference>
<dbReference type="InterPro" id="IPR001525">
    <property type="entry name" value="C5_MeTfrase"/>
</dbReference>
<dbReference type="PRINTS" id="PR00105">
    <property type="entry name" value="C5METTRFRASE"/>
</dbReference>
<dbReference type="GO" id="GO:0003677">
    <property type="term" value="F:DNA binding"/>
    <property type="evidence" value="ECO:0007669"/>
    <property type="project" value="TreeGrafter"/>
</dbReference>
<dbReference type="STRING" id="1618659.UV11_C0039G0015"/>
<proteinExistence type="inferred from homology"/>
<comment type="caution">
    <text evidence="8">The sequence shown here is derived from an EMBL/GenBank/DDBJ whole genome shotgun (WGS) entry which is preliminary data.</text>
</comment>
<dbReference type="NCBIfam" id="TIGR00675">
    <property type="entry name" value="dcm"/>
    <property type="match status" value="1"/>
</dbReference>
<dbReference type="PANTHER" id="PTHR10629">
    <property type="entry name" value="CYTOSINE-SPECIFIC METHYLTRANSFERASE"/>
    <property type="match status" value="1"/>
</dbReference>
<evidence type="ECO:0000256" key="4">
    <source>
        <dbReference type="ARBA" id="ARBA00022747"/>
    </source>
</evidence>
<dbReference type="Proteomes" id="UP000034036">
    <property type="component" value="Unassembled WGS sequence"/>
</dbReference>
<comment type="catalytic activity">
    <reaction evidence="7">
        <text>a 2'-deoxycytidine in DNA + S-adenosyl-L-methionine = a 5-methyl-2'-deoxycytidine in DNA + S-adenosyl-L-homocysteine + H(+)</text>
        <dbReference type="Rhea" id="RHEA:13681"/>
        <dbReference type="Rhea" id="RHEA-COMP:11369"/>
        <dbReference type="Rhea" id="RHEA-COMP:11370"/>
        <dbReference type="ChEBI" id="CHEBI:15378"/>
        <dbReference type="ChEBI" id="CHEBI:57856"/>
        <dbReference type="ChEBI" id="CHEBI:59789"/>
        <dbReference type="ChEBI" id="CHEBI:85452"/>
        <dbReference type="ChEBI" id="CHEBI:85454"/>
        <dbReference type="EC" id="2.1.1.37"/>
    </reaction>
</comment>
<evidence type="ECO:0000313" key="8">
    <source>
        <dbReference type="EMBL" id="KKS45836.1"/>
    </source>
</evidence>
<accession>A0A0G1BHQ9</accession>
<reference evidence="8 9" key="1">
    <citation type="journal article" date="2015" name="Nature">
        <title>rRNA introns, odd ribosomes, and small enigmatic genomes across a large radiation of phyla.</title>
        <authorList>
            <person name="Brown C.T."/>
            <person name="Hug L.A."/>
            <person name="Thomas B.C."/>
            <person name="Sharon I."/>
            <person name="Castelle C.J."/>
            <person name="Singh A."/>
            <person name="Wilkins M.J."/>
            <person name="Williams K.H."/>
            <person name="Banfield J.F."/>
        </authorList>
    </citation>
    <scope>NUCLEOTIDE SEQUENCE [LARGE SCALE GENOMIC DNA]</scope>
</reference>
<dbReference type="Pfam" id="PF00145">
    <property type="entry name" value="DNA_methylase"/>
    <property type="match status" value="1"/>
</dbReference>
<dbReference type="Gene3D" id="3.40.50.150">
    <property type="entry name" value="Vaccinia Virus protein VP39"/>
    <property type="match status" value="1"/>
</dbReference>
<keyword evidence="4" id="KW-0680">Restriction system</keyword>
<dbReference type="EMBL" id="LCDF01000039">
    <property type="protein sequence ID" value="KKS45836.1"/>
    <property type="molecule type" value="Genomic_DNA"/>
</dbReference>
<evidence type="ECO:0000256" key="5">
    <source>
        <dbReference type="PROSITE-ProRule" id="PRU01016"/>
    </source>
</evidence>
<dbReference type="PATRIC" id="fig|1618659.3.peg.948"/>
<dbReference type="InterPro" id="IPR029063">
    <property type="entry name" value="SAM-dependent_MTases_sf"/>
</dbReference>
<dbReference type="InterPro" id="IPR018117">
    <property type="entry name" value="C5_DNA_meth_AS"/>
</dbReference>
<feature type="active site" evidence="5">
    <location>
        <position position="91"/>
    </location>
</feature>
<keyword evidence="2 5" id="KW-0808">Transferase</keyword>
<evidence type="ECO:0000256" key="7">
    <source>
        <dbReference type="RuleBase" id="RU000417"/>
    </source>
</evidence>
<dbReference type="AlphaFoldDB" id="A0A0G1BHQ9"/>
<dbReference type="Gene3D" id="3.90.120.10">
    <property type="entry name" value="DNA Methylase, subunit A, domain 2"/>
    <property type="match status" value="1"/>
</dbReference>
<organism evidence="8 9">
    <name type="scientific">Candidatus Giovannonibacteria bacterium GW2011_GWF2_42_19</name>
    <dbReference type="NCBI Taxonomy" id="1618659"/>
    <lineage>
        <taxon>Bacteria</taxon>
        <taxon>Candidatus Giovannoniibacteriota</taxon>
    </lineage>
</organism>
<evidence type="ECO:0000256" key="6">
    <source>
        <dbReference type="RuleBase" id="RU000416"/>
    </source>
</evidence>
<dbReference type="EC" id="2.1.1.37" evidence="7"/>
<name>A0A0G1BHQ9_9BACT</name>
<comment type="similarity">
    <text evidence="5 6">Belongs to the class I-like SAM-binding methyltransferase superfamily. C5-methyltransferase family.</text>
</comment>
<sequence length="381" mass="41970">MKKRQIKFKLAELFSGPGGLALGAIRSVVENKNSIYRIESVWANDYDADTCKTYARNIHNGNEKGVACAPVQDIDFKKVPKFDVLAFGFPCNDFSVVGEQKGFDGKFGPLYSYGVKAINIHNPKWFIAENVSGLQSANGGNAFKQILRDLGSAGKGYTLTPHLYKFEEYGVPQQRHRIVIIGIRKDLGLQFKAPAPTTKYNYVNARLAIENPRIPNNAPNHELTKQSTGVIERLKHIPAGENAWYSGIPKHLRLNVKGARMSQIYKRLDPNKPSYTITGSGGGGTHVYHWSENRALTNRERARLQSFPDDFIFAGSKESARKQIGMAVPPVGAQAIIEAVLKTFAGIPYESTESKLSNGEVSNNGIVSLFDELDVGAKVAL</sequence>